<dbReference type="AlphaFoldDB" id="A0AAW0CR96"/>
<name>A0AAW0CR96_9AGAR</name>
<gene>
    <name evidence="1" type="ORF">VNI00_008964</name>
</gene>
<evidence type="ECO:0000313" key="2">
    <source>
        <dbReference type="Proteomes" id="UP001383192"/>
    </source>
</evidence>
<accession>A0AAW0CR96</accession>
<dbReference type="Proteomes" id="UP001383192">
    <property type="component" value="Unassembled WGS sequence"/>
</dbReference>
<proteinExistence type="predicted"/>
<organism evidence="1 2">
    <name type="scientific">Paramarasmius palmivorus</name>
    <dbReference type="NCBI Taxonomy" id="297713"/>
    <lineage>
        <taxon>Eukaryota</taxon>
        <taxon>Fungi</taxon>
        <taxon>Dikarya</taxon>
        <taxon>Basidiomycota</taxon>
        <taxon>Agaricomycotina</taxon>
        <taxon>Agaricomycetes</taxon>
        <taxon>Agaricomycetidae</taxon>
        <taxon>Agaricales</taxon>
        <taxon>Marasmiineae</taxon>
        <taxon>Marasmiaceae</taxon>
        <taxon>Paramarasmius</taxon>
    </lineage>
</organism>
<sequence>MSLGELWIDPRDATLRKGPRLEVDASKTWFLSKLALDSTFTSQPPSLEAYHDESAMFEYLSKTLSSRSLIKGASWAVTGSSFYGSGEEIISMLSSGAGSVFDTDDGSVIARWPELDTASRYRFHGVRGIPESAQERVHVMADRSIRFTLMASEVMEVRELELWYGLYTRETWHSLIESWLSQAPLIFDLHGISEEDWGSFAISTSFWLSLDFKELQLDPMKYIEHQDNSFYLFVRPVPSPADHRSVWESWMYGRKCYWSFDPFGLERPVTGTDIGPDIDEKVGIWRVCWDKRTYQMIRKLQILHGFDPATTEFAVSLGYSIFQGASDMDELRRGMPSLFEEGDWEPGEQDEVVVYPRRCTHRQRDA</sequence>
<dbReference type="EMBL" id="JAYKXP010000032">
    <property type="protein sequence ID" value="KAK7041675.1"/>
    <property type="molecule type" value="Genomic_DNA"/>
</dbReference>
<protein>
    <submittedName>
        <fullName evidence="1">Uncharacterized protein</fullName>
    </submittedName>
</protein>
<comment type="caution">
    <text evidence="1">The sequence shown here is derived from an EMBL/GenBank/DDBJ whole genome shotgun (WGS) entry which is preliminary data.</text>
</comment>
<evidence type="ECO:0000313" key="1">
    <source>
        <dbReference type="EMBL" id="KAK7041675.1"/>
    </source>
</evidence>
<keyword evidence="2" id="KW-1185">Reference proteome</keyword>
<reference evidence="1 2" key="1">
    <citation type="submission" date="2024-01" db="EMBL/GenBank/DDBJ databases">
        <title>A draft genome for a cacao thread blight-causing isolate of Paramarasmius palmivorus.</title>
        <authorList>
            <person name="Baruah I.K."/>
            <person name="Bukari Y."/>
            <person name="Amoako-Attah I."/>
            <person name="Meinhardt L.W."/>
            <person name="Bailey B.A."/>
            <person name="Cohen S.P."/>
        </authorList>
    </citation>
    <scope>NUCLEOTIDE SEQUENCE [LARGE SCALE GENOMIC DNA]</scope>
    <source>
        <strain evidence="1 2">GH-12</strain>
    </source>
</reference>